<dbReference type="GO" id="GO:0004479">
    <property type="term" value="F:methionyl-tRNA formyltransferase activity"/>
    <property type="evidence" value="ECO:0007669"/>
    <property type="project" value="UniProtKB-EC"/>
</dbReference>
<evidence type="ECO:0000256" key="1">
    <source>
        <dbReference type="ARBA" id="ARBA00010699"/>
    </source>
</evidence>
<dbReference type="InterPro" id="IPR005793">
    <property type="entry name" value="Formyl_trans_C"/>
</dbReference>
<dbReference type="InterPro" id="IPR005794">
    <property type="entry name" value="Fmt"/>
</dbReference>
<evidence type="ECO:0000256" key="3">
    <source>
        <dbReference type="ARBA" id="ARBA00022679"/>
    </source>
</evidence>
<dbReference type="InterPro" id="IPR044135">
    <property type="entry name" value="Met-tRNA-FMT_C"/>
</dbReference>
<accession>A0A6J7LAA8</accession>
<dbReference type="HAMAP" id="MF_00182">
    <property type="entry name" value="Formyl_trans"/>
    <property type="match status" value="1"/>
</dbReference>
<dbReference type="InterPro" id="IPR011034">
    <property type="entry name" value="Formyl_transferase-like_C_sf"/>
</dbReference>
<dbReference type="InterPro" id="IPR041711">
    <property type="entry name" value="Met-tRNA-FMT_N"/>
</dbReference>
<dbReference type="NCBIfam" id="TIGR00460">
    <property type="entry name" value="fmt"/>
    <property type="match status" value="1"/>
</dbReference>
<proteinExistence type="inferred from homology"/>
<evidence type="ECO:0000313" key="7">
    <source>
        <dbReference type="EMBL" id="CAB4962634.1"/>
    </source>
</evidence>
<dbReference type="InterPro" id="IPR002376">
    <property type="entry name" value="Formyl_transf_N"/>
</dbReference>
<dbReference type="InterPro" id="IPR036477">
    <property type="entry name" value="Formyl_transf_N_sf"/>
</dbReference>
<keyword evidence="3" id="KW-0808">Transferase</keyword>
<reference evidence="7" key="1">
    <citation type="submission" date="2020-05" db="EMBL/GenBank/DDBJ databases">
        <authorList>
            <person name="Chiriac C."/>
            <person name="Salcher M."/>
            <person name="Ghai R."/>
            <person name="Kavagutti S V."/>
        </authorList>
    </citation>
    <scope>NUCLEOTIDE SEQUENCE</scope>
</reference>
<dbReference type="AlphaFoldDB" id="A0A6J7LAA8"/>
<dbReference type="EC" id="2.1.2.9" evidence="2"/>
<dbReference type="GO" id="GO:0005829">
    <property type="term" value="C:cytosol"/>
    <property type="evidence" value="ECO:0007669"/>
    <property type="project" value="TreeGrafter"/>
</dbReference>
<evidence type="ECO:0000259" key="6">
    <source>
        <dbReference type="Pfam" id="PF02911"/>
    </source>
</evidence>
<evidence type="ECO:0000256" key="4">
    <source>
        <dbReference type="ARBA" id="ARBA00022917"/>
    </source>
</evidence>
<dbReference type="PANTHER" id="PTHR11138:SF5">
    <property type="entry name" value="METHIONYL-TRNA FORMYLTRANSFERASE, MITOCHONDRIAL"/>
    <property type="match status" value="1"/>
</dbReference>
<dbReference type="SUPFAM" id="SSF53328">
    <property type="entry name" value="Formyltransferase"/>
    <property type="match status" value="1"/>
</dbReference>
<dbReference type="EMBL" id="CAFBNO010000092">
    <property type="protein sequence ID" value="CAB4962634.1"/>
    <property type="molecule type" value="Genomic_DNA"/>
</dbReference>
<dbReference type="Pfam" id="PF02911">
    <property type="entry name" value="Formyl_trans_C"/>
    <property type="match status" value="1"/>
</dbReference>
<dbReference type="Pfam" id="PF00551">
    <property type="entry name" value="Formyl_trans_N"/>
    <property type="match status" value="1"/>
</dbReference>
<dbReference type="Gene3D" id="3.40.50.12230">
    <property type="match status" value="1"/>
</dbReference>
<name>A0A6J7LAA8_9ZZZZ</name>
<protein>
    <recommendedName>
        <fullName evidence="2">methionyl-tRNA formyltransferase</fullName>
        <ecNumber evidence="2">2.1.2.9</ecNumber>
    </recommendedName>
</protein>
<sequence length="304" mass="32295">MEPIIFAGTPENAARCLRQLVAAGQNVALVITREDAPFGRQRTLRPSPVAVAAEELGIAVLKTNRITAEDEGAMASSGVRLAVVVAFGALLKRSTIDALELGWFNLHYSVLPRWRGAAPVQSAILAGDKITGVTLFKIDEGLDTGDIVGVAETVIEETEDSARLLSRLTDIGSSLLLAELPKLFSGLATLSVQVGEPTNAPKLDRQMAKIELAAGAKTALRQIRALNPEPGAWMLFNGSPLRIIDAKPSYEVLPPGELAATKTGVLLGFGGDSIELQTVQPAGKNQMPAADWFRGTKPTERNIT</sequence>
<dbReference type="SUPFAM" id="SSF50486">
    <property type="entry name" value="FMT C-terminal domain-like"/>
    <property type="match status" value="1"/>
</dbReference>
<comment type="similarity">
    <text evidence="1">Belongs to the Fmt family.</text>
</comment>
<evidence type="ECO:0000256" key="2">
    <source>
        <dbReference type="ARBA" id="ARBA00012261"/>
    </source>
</evidence>
<dbReference type="CDD" id="cd08704">
    <property type="entry name" value="Met_tRNA_FMT_C"/>
    <property type="match status" value="1"/>
</dbReference>
<feature type="domain" description="Formyl transferase N-terminal" evidence="5">
    <location>
        <begin position="5"/>
        <end position="177"/>
    </location>
</feature>
<keyword evidence="4" id="KW-0648">Protein biosynthesis</keyword>
<dbReference type="CDD" id="cd08646">
    <property type="entry name" value="FMT_core_Met-tRNA-FMT_N"/>
    <property type="match status" value="1"/>
</dbReference>
<evidence type="ECO:0000259" key="5">
    <source>
        <dbReference type="Pfam" id="PF00551"/>
    </source>
</evidence>
<gene>
    <name evidence="7" type="ORF">UFOPK3837_01156</name>
</gene>
<dbReference type="PANTHER" id="PTHR11138">
    <property type="entry name" value="METHIONYL-TRNA FORMYLTRANSFERASE"/>
    <property type="match status" value="1"/>
</dbReference>
<feature type="domain" description="Formyl transferase C-terminal" evidence="6">
    <location>
        <begin position="202"/>
        <end position="296"/>
    </location>
</feature>
<organism evidence="7">
    <name type="scientific">freshwater metagenome</name>
    <dbReference type="NCBI Taxonomy" id="449393"/>
    <lineage>
        <taxon>unclassified sequences</taxon>
        <taxon>metagenomes</taxon>
        <taxon>ecological metagenomes</taxon>
    </lineage>
</organism>